<accession>A7MJY4</accession>
<dbReference type="InterPro" id="IPR011990">
    <property type="entry name" value="TPR-like_helical_dom_sf"/>
</dbReference>
<gene>
    <name evidence="2" type="ordered locus">ESA_02777</name>
</gene>
<dbReference type="Gene3D" id="1.25.40.10">
    <property type="entry name" value="Tetratricopeptide repeat domain"/>
    <property type="match status" value="1"/>
</dbReference>
<dbReference type="EMBL" id="CP000783">
    <property type="protein sequence ID" value="ABU78008.1"/>
    <property type="molecule type" value="Genomic_DNA"/>
</dbReference>
<evidence type="ECO:0000256" key="1">
    <source>
        <dbReference type="SAM" id="SignalP"/>
    </source>
</evidence>
<dbReference type="AlphaFoldDB" id="A7MJY4"/>
<keyword evidence="1" id="KW-0732">Signal</keyword>
<dbReference type="KEGG" id="esa:ESA_02777"/>
<evidence type="ECO:0000313" key="3">
    <source>
        <dbReference type="Proteomes" id="UP000000260"/>
    </source>
</evidence>
<evidence type="ECO:0008006" key="4">
    <source>
        <dbReference type="Google" id="ProtNLM"/>
    </source>
</evidence>
<dbReference type="Proteomes" id="UP000000260">
    <property type="component" value="Chromosome"/>
</dbReference>
<feature type="chain" id="PRO_5002711081" description="Outer membrane assembly lipoprotein YfiO" evidence="1">
    <location>
        <begin position="39"/>
        <end position="730"/>
    </location>
</feature>
<feature type="signal peptide" evidence="1">
    <location>
        <begin position="1"/>
        <end position="38"/>
    </location>
</feature>
<protein>
    <recommendedName>
        <fullName evidence="4">Outer membrane assembly lipoprotein YfiO</fullName>
    </recommendedName>
</protein>
<name>A7MJY4_CROS8</name>
<sequence length="730" mass="81204">MIRTGFFTKYSQGNDVMTLRLTGIALALLTLPTLCAQASSDIEDCTWGTPGCVLQGEPWLNVNNDTRDNLIRLISEQKHFALPVWPLPADTRTTRDYHFGYHEEDVTETATPGTAAGDAPDPLATLLTSLHLDPAAATLSDADRENRFVSNNSQSVIAFLTALNNEKSLTDAQRQHLAQARLSIYQAPDSTPDSLNAPQGSAAAVFDEYLGAASAFYQGDYPAATERFSALKASSQPWVAQTAAYMLMRVALNQSSAAAVDDDYGLFDTTKIDKTAARQALAYSEAYLKAWPEGDYADSARGMQRRIYWYLQDWDALAPRYEQALKAAPDADALRALLLENDTKLQSKDASGDTFFVSSPDAPLLTFTQTLRWLRENERKADKNPHVTRQMLDDYKPIYEKAGLMPLWNYLQNAWLFWQQQDYAAVVAAIKPADSVPQNDILAFSEQVLYGDALGAQKQWAAARDHWQRLLKSAKPGAEQQLLQMKLAAALVENNETAAIFAPQSLVTGLRYRSLVLKTRAPLDLLKDQALHGMNNEERTIALHTLLTRHLTEGRYQDYLQDKALAGDLKPLDEKAYGDVSLTIFNWKGDDVAKGYACRPLDETAKTLAAHPDDSHALNCLGEFFRLTGAQVNPWGDSGGNSTLDTVTRTEHPVGLPNRQHYYQQVIANPKAEPEDKSYALYRAVMCYAPSGYNDCGGEDVDKATRKAWFGQLKKNWPGSPWAQQLKYYW</sequence>
<organism evidence="2 3">
    <name type="scientific">Cronobacter sakazakii (strain ATCC BAA-894)</name>
    <name type="common">Enterobacter sakazakii</name>
    <dbReference type="NCBI Taxonomy" id="290339"/>
    <lineage>
        <taxon>Bacteria</taxon>
        <taxon>Pseudomonadati</taxon>
        <taxon>Pseudomonadota</taxon>
        <taxon>Gammaproteobacteria</taxon>
        <taxon>Enterobacterales</taxon>
        <taxon>Enterobacteriaceae</taxon>
        <taxon>Cronobacter</taxon>
    </lineage>
</organism>
<keyword evidence="3" id="KW-1185">Reference proteome</keyword>
<dbReference type="HOGENOM" id="CLU_379414_0_0_6"/>
<evidence type="ECO:0000313" key="2">
    <source>
        <dbReference type="EMBL" id="ABU78008.1"/>
    </source>
</evidence>
<proteinExistence type="predicted"/>
<reference evidence="2 3" key="1">
    <citation type="journal article" date="2010" name="PLoS ONE">
        <title>Genome sequence of Cronobacter sakazakii BAA-894 and comparative genomic hybridization analysis with other Cronobacter species.</title>
        <authorList>
            <person name="Kucerova E."/>
            <person name="Clifton S.W."/>
            <person name="Xia X.Q."/>
            <person name="Long F."/>
            <person name="Porwollik S."/>
            <person name="Fulton L."/>
            <person name="Fronick C."/>
            <person name="Minx P."/>
            <person name="Kyung K."/>
            <person name="Warren W."/>
            <person name="Fulton R."/>
            <person name="Feng D."/>
            <person name="Wollam A."/>
            <person name="Shah N."/>
            <person name="Bhonagiri V."/>
            <person name="Nash W.E."/>
            <person name="Hallsworth-Pepin K."/>
            <person name="Wilson R.K."/>
            <person name="McClelland M."/>
            <person name="Forsythe S.J."/>
        </authorList>
    </citation>
    <scope>NUCLEOTIDE SEQUENCE [LARGE SCALE GENOMIC DNA]</scope>
    <source>
        <strain evidence="2 3">ATCC BAA-894</strain>
    </source>
</reference>